<evidence type="ECO:0000313" key="2">
    <source>
        <dbReference type="Proteomes" id="UP000006310"/>
    </source>
</evidence>
<dbReference type="KEGG" id="kng:KNAG_0F01390"/>
<dbReference type="Proteomes" id="UP000006310">
    <property type="component" value="Chromosome 6"/>
</dbReference>
<reference evidence="1 2" key="1">
    <citation type="journal article" date="2011" name="Proc. Natl. Acad. Sci. U.S.A.">
        <title>Evolutionary erosion of yeast sex chromosomes by mating-type switching accidents.</title>
        <authorList>
            <person name="Gordon J.L."/>
            <person name="Armisen D."/>
            <person name="Proux-Wera E."/>
            <person name="Oheigeartaigh S.S."/>
            <person name="Byrne K.P."/>
            <person name="Wolfe K.H."/>
        </authorList>
    </citation>
    <scope>NUCLEOTIDE SEQUENCE [LARGE SCALE GENOMIC DNA]</scope>
    <source>
        <strain evidence="2">ATCC MYA-139 / BCRC 22969 / CBS 8797 / CCRC 22969 / KCTC 17520 / NBRC 10181 / NCYC 3082</strain>
    </source>
</reference>
<dbReference type="OrthoDB" id="4063705at2759"/>
<organism evidence="1 2">
    <name type="scientific">Huiozyma naganishii (strain ATCC MYA-139 / BCRC 22969 / CBS 8797 / KCTC 17520 / NBRC 10181 / NCYC 3082 / Yp74L-3)</name>
    <name type="common">Yeast</name>
    <name type="synonym">Kazachstania naganishii</name>
    <dbReference type="NCBI Taxonomy" id="1071383"/>
    <lineage>
        <taxon>Eukaryota</taxon>
        <taxon>Fungi</taxon>
        <taxon>Dikarya</taxon>
        <taxon>Ascomycota</taxon>
        <taxon>Saccharomycotina</taxon>
        <taxon>Saccharomycetes</taxon>
        <taxon>Saccharomycetales</taxon>
        <taxon>Saccharomycetaceae</taxon>
        <taxon>Huiozyma</taxon>
    </lineage>
</organism>
<dbReference type="AlphaFoldDB" id="J7RZX6"/>
<dbReference type="EMBL" id="HE978319">
    <property type="protein sequence ID" value="CCK70807.1"/>
    <property type="molecule type" value="Genomic_DNA"/>
</dbReference>
<dbReference type="eggNOG" id="ENOG502QR9U">
    <property type="taxonomic scope" value="Eukaryota"/>
</dbReference>
<name>J7RZX6_HUIN7</name>
<dbReference type="HOGENOM" id="CLU_065220_0_0_1"/>
<proteinExistence type="predicted"/>
<accession>J7RZX6</accession>
<dbReference type="RefSeq" id="XP_022465053.1">
    <property type="nucleotide sequence ID" value="XM_022608571.1"/>
</dbReference>
<protein>
    <submittedName>
        <fullName evidence="1">Uncharacterized protein</fullName>
    </submittedName>
</protein>
<dbReference type="GeneID" id="34526522"/>
<evidence type="ECO:0000313" key="1">
    <source>
        <dbReference type="EMBL" id="CCK70807.1"/>
    </source>
</evidence>
<sequence>MDRVRVLLSGGFGSGDAVDTVTLPLQHDDQETAFELGDDDDGNGNGDLQTLVSDSVTIGDLQRLGFVNRCPPFHSQRVMPFVSVLLSKGIWAFPSENSLAVYLRNKRQLDKVDYDAGVGVPLFHAVMGNTLKSVLFMNKQQGPVMRVYKYEIVHTKDVNAYTEGQVVHEQGTRALIKFEFCNVFKAHLPNSLRVDHTFTFYNGQSVTMSNYRDKRDIDTRVARIASEVGSGSRGLHSPFGSNDYQTASPRRQHAHFPYKQRATTITSTYYNGTTEETPRGAPRLGKYSDANVSMIPKKRILTLATFKINEFAPSNGDGASDGILNIHWDTQVLTCMCLLLHEYESRKERRHANSYG</sequence>
<reference evidence="2" key="2">
    <citation type="submission" date="2012-08" db="EMBL/GenBank/DDBJ databases">
        <title>Genome sequence of Kazachstania naganishii.</title>
        <authorList>
            <person name="Gordon J.L."/>
            <person name="Armisen D."/>
            <person name="Proux-Wera E."/>
            <person name="OhEigeartaigh S.S."/>
            <person name="Byrne K.P."/>
            <person name="Wolfe K.H."/>
        </authorList>
    </citation>
    <scope>NUCLEOTIDE SEQUENCE [LARGE SCALE GENOMIC DNA]</scope>
    <source>
        <strain evidence="2">ATCC MYA-139 / BCRC 22969 / CBS 8797 / CCRC 22969 / KCTC 17520 / NBRC 10181 / NCYC 3082</strain>
    </source>
</reference>
<dbReference type="OMA" id="GLNLRWY"/>
<gene>
    <name evidence="1" type="primary">KNAG0F01390</name>
    <name evidence="1" type="ordered locus">KNAG_0F01390</name>
</gene>
<keyword evidence="2" id="KW-1185">Reference proteome</keyword>